<keyword evidence="1" id="KW-0732">Signal</keyword>
<reference evidence="2 3" key="1">
    <citation type="submission" date="2018-08" db="EMBL/GenBank/DDBJ databases">
        <title>Mucilaginibacter sp. MYSH2.</title>
        <authorList>
            <person name="Seo T."/>
        </authorList>
    </citation>
    <scope>NUCLEOTIDE SEQUENCE [LARGE SCALE GENOMIC DNA]</scope>
    <source>
        <strain evidence="2 3">MYSH2</strain>
    </source>
</reference>
<dbReference type="Gene3D" id="2.60.40.1120">
    <property type="entry name" value="Carboxypeptidase-like, regulatory domain"/>
    <property type="match status" value="1"/>
</dbReference>
<evidence type="ECO:0000256" key="1">
    <source>
        <dbReference type="SAM" id="SignalP"/>
    </source>
</evidence>
<comment type="caution">
    <text evidence="2">The sequence shown here is derived from an EMBL/GenBank/DDBJ whole genome shotgun (WGS) entry which is preliminary data.</text>
</comment>
<dbReference type="RefSeq" id="WP_117390078.1">
    <property type="nucleotide sequence ID" value="NZ_QWDC01000001.1"/>
</dbReference>
<keyword evidence="3" id="KW-1185">Reference proteome</keyword>
<evidence type="ECO:0000313" key="2">
    <source>
        <dbReference type="EMBL" id="RFZ94516.1"/>
    </source>
</evidence>
<protein>
    <recommendedName>
        <fullName evidence="4">Carboxypeptidase-like regulatory domain-containing protein</fullName>
    </recommendedName>
</protein>
<feature type="chain" id="PRO_5016804854" description="Carboxypeptidase-like regulatory domain-containing protein" evidence="1">
    <location>
        <begin position="24"/>
        <end position="130"/>
    </location>
</feature>
<feature type="signal peptide" evidence="1">
    <location>
        <begin position="1"/>
        <end position="23"/>
    </location>
</feature>
<dbReference type="AlphaFoldDB" id="A0A372NWM3"/>
<gene>
    <name evidence="2" type="ORF">D0C36_02930</name>
</gene>
<accession>A0A372NWM3</accession>
<dbReference type="Proteomes" id="UP000264217">
    <property type="component" value="Unassembled WGS sequence"/>
</dbReference>
<organism evidence="2 3">
    <name type="scientific">Mucilaginibacter conchicola</name>
    <dbReference type="NCBI Taxonomy" id="2303333"/>
    <lineage>
        <taxon>Bacteria</taxon>
        <taxon>Pseudomonadati</taxon>
        <taxon>Bacteroidota</taxon>
        <taxon>Sphingobacteriia</taxon>
        <taxon>Sphingobacteriales</taxon>
        <taxon>Sphingobacteriaceae</taxon>
        <taxon>Mucilaginibacter</taxon>
    </lineage>
</organism>
<sequence length="130" mass="14633">MLKRNKILTLLPFLLSLFCRVSGQIRTISGLVIDDHLTPVPGVQLRLNDTTLIGTTNSDGRFNTDIPQNTNTLHFGFVGFEPATIRINDNCDTIEIILLPASTYDFMSPKKIDRLRLKQFKTLPGLYLEA</sequence>
<evidence type="ECO:0000313" key="3">
    <source>
        <dbReference type="Proteomes" id="UP000264217"/>
    </source>
</evidence>
<dbReference type="EMBL" id="QWDC01000001">
    <property type="protein sequence ID" value="RFZ94516.1"/>
    <property type="molecule type" value="Genomic_DNA"/>
</dbReference>
<dbReference type="OrthoDB" id="668629at2"/>
<dbReference type="SUPFAM" id="SSF49464">
    <property type="entry name" value="Carboxypeptidase regulatory domain-like"/>
    <property type="match status" value="1"/>
</dbReference>
<dbReference type="Pfam" id="PF13715">
    <property type="entry name" value="CarbopepD_reg_2"/>
    <property type="match status" value="1"/>
</dbReference>
<proteinExistence type="predicted"/>
<evidence type="ECO:0008006" key="4">
    <source>
        <dbReference type="Google" id="ProtNLM"/>
    </source>
</evidence>
<dbReference type="InterPro" id="IPR008969">
    <property type="entry name" value="CarboxyPept-like_regulatory"/>
</dbReference>
<name>A0A372NWM3_9SPHI</name>